<feature type="transmembrane region" description="Helical" evidence="12">
    <location>
        <begin position="12"/>
        <end position="30"/>
    </location>
</feature>
<evidence type="ECO:0000256" key="9">
    <source>
        <dbReference type="ARBA" id="ARBA00040743"/>
    </source>
</evidence>
<gene>
    <name evidence="14" type="ORF">MOV92_15525</name>
</gene>
<dbReference type="InterPro" id="IPR046357">
    <property type="entry name" value="PPIase_dom_sf"/>
</dbReference>
<dbReference type="InterPro" id="IPR052029">
    <property type="entry name" value="PpiD_chaperone"/>
</dbReference>
<accession>A0ABY3X5S2</accession>
<evidence type="ECO:0000256" key="6">
    <source>
        <dbReference type="ARBA" id="ARBA00023136"/>
    </source>
</evidence>
<dbReference type="PROSITE" id="PS01096">
    <property type="entry name" value="PPIC_PPIASE_1"/>
    <property type="match status" value="1"/>
</dbReference>
<dbReference type="RefSeq" id="WP_057943582.1">
    <property type="nucleotide sequence ID" value="NZ_CP011131.1"/>
</dbReference>
<organism evidence="14 15">
    <name type="scientific">Lysobacter gummosus</name>
    <dbReference type="NCBI Taxonomy" id="262324"/>
    <lineage>
        <taxon>Bacteria</taxon>
        <taxon>Pseudomonadati</taxon>
        <taxon>Pseudomonadota</taxon>
        <taxon>Gammaproteobacteria</taxon>
        <taxon>Lysobacterales</taxon>
        <taxon>Lysobacteraceae</taxon>
        <taxon>Lysobacter</taxon>
    </lineage>
</organism>
<dbReference type="EMBL" id="CP093547">
    <property type="protein sequence ID" value="UNP27914.1"/>
    <property type="molecule type" value="Genomic_DNA"/>
</dbReference>
<keyword evidence="15" id="KW-1185">Reference proteome</keyword>
<evidence type="ECO:0000256" key="1">
    <source>
        <dbReference type="ARBA" id="ARBA00004382"/>
    </source>
</evidence>
<sequence>MLQTLRDKTSGWIATVILGLLIIPFAFVGIEQYLVQRVDNAVARIEVPPSWWRTAPTWWPASMLWRKESIDAGEFSERFQRERDRRRAQQGEAFDAREFEKPESKREVLDQLIDERVRKLAAEIDGLTVSDALVVKTIQSVPDFQDSNGKFNQERYILGLQMRQPQQTPTQFEQFVRDRLMETLLTGGVGESSFLTPSEIDRLVKLMGEKRDVSLVMMPAPPADTGEVAAADIQKWYDSHAKDFRAPESVNIEYVELIGANLPPPGPPSEEALRKRYDDEKNRFLAAEQRQISHIQINVPAGADAAAQKAAEDKAKQIAAQAKAPGADFAALARANSDDLGSKAAGGDLGWMGKGAIPGPFDDAAFALQSGQISNPVKDDSGWHVIWVREIKSGQQQSFEQVRETLVREESETSRERAFNDFSAKLVDRVYKNPTTLAEPAKAMNLPVLKLDGVTRNAAANTGIGANAAVIRAAFSDARIQDNTVSDPIDIGQDHSVLIRVLAHTPERAQPLAQVRDKVIAAVRADRSAKAAEKEADALIARINGGETIAAVAASKQLPAPETLPGVSRGMPLPTPEVSEAIFALKAPAAGKVTAGKAKLDDGRMVLFALNKVVPGNKSDIPAAQMDMLRTQIAQMGGFEESRELTSALRKRVQIKVIEENLR</sequence>
<reference evidence="14 15" key="1">
    <citation type="submission" date="2022-03" db="EMBL/GenBank/DDBJ databases">
        <title>Complete genome sequence of Lysobacter capsici VKM B-2533 and Lysobacter gummosus 10.1.1, promising sources of lytic agents.</title>
        <authorList>
            <person name="Tarlachkov S.V."/>
            <person name="Kudryakova I.V."/>
            <person name="Afoshin A.S."/>
            <person name="Leontyevskaya E.A."/>
            <person name="Leontyevskaya N.V."/>
        </authorList>
    </citation>
    <scope>NUCLEOTIDE SEQUENCE [LARGE SCALE GENOMIC DNA]</scope>
    <source>
        <strain evidence="14 15">10.1.1</strain>
    </source>
</reference>
<proteinExistence type="inferred from homology"/>
<dbReference type="Gene3D" id="3.10.50.40">
    <property type="match status" value="1"/>
</dbReference>
<comment type="subcellular location">
    <subcellularLocation>
        <location evidence="1">Cell inner membrane</location>
        <topology evidence="1">Single-pass type II membrane protein</topology>
        <orientation evidence="1">Periplasmic side</orientation>
    </subcellularLocation>
</comment>
<keyword evidence="4 12" id="KW-0812">Transmembrane</keyword>
<dbReference type="Proteomes" id="UP000829194">
    <property type="component" value="Chromosome"/>
</dbReference>
<dbReference type="InterPro" id="IPR023058">
    <property type="entry name" value="PPIase_PpiC_CS"/>
</dbReference>
<dbReference type="PANTHER" id="PTHR47529:SF1">
    <property type="entry name" value="PERIPLASMIC CHAPERONE PPID"/>
    <property type="match status" value="1"/>
</dbReference>
<evidence type="ECO:0000259" key="13">
    <source>
        <dbReference type="PROSITE" id="PS50198"/>
    </source>
</evidence>
<evidence type="ECO:0000256" key="7">
    <source>
        <dbReference type="ARBA" id="ARBA00023186"/>
    </source>
</evidence>
<dbReference type="Pfam" id="PF13624">
    <property type="entry name" value="SurA_N_3"/>
    <property type="match status" value="2"/>
</dbReference>
<keyword evidence="7" id="KW-0143">Chaperone</keyword>
<dbReference type="Gene3D" id="1.10.4030.10">
    <property type="entry name" value="Porin chaperone SurA, peptide-binding domain"/>
    <property type="match status" value="1"/>
</dbReference>
<keyword evidence="11" id="KW-0413">Isomerase</keyword>
<evidence type="ECO:0000313" key="15">
    <source>
        <dbReference type="Proteomes" id="UP000829194"/>
    </source>
</evidence>
<comment type="similarity">
    <text evidence="8">Belongs to the PpiD chaperone family.</text>
</comment>
<evidence type="ECO:0000256" key="10">
    <source>
        <dbReference type="ARBA" id="ARBA00042775"/>
    </source>
</evidence>
<evidence type="ECO:0000256" key="5">
    <source>
        <dbReference type="ARBA" id="ARBA00022989"/>
    </source>
</evidence>
<dbReference type="PROSITE" id="PS50198">
    <property type="entry name" value="PPIC_PPIASE_2"/>
    <property type="match status" value="1"/>
</dbReference>
<name>A0ABY3X5S2_9GAMM</name>
<dbReference type="InterPro" id="IPR000297">
    <property type="entry name" value="PPIase_PpiC"/>
</dbReference>
<feature type="domain" description="PpiC" evidence="13">
    <location>
        <begin position="287"/>
        <end position="390"/>
    </location>
</feature>
<keyword evidence="3" id="KW-0997">Cell inner membrane</keyword>
<keyword evidence="6 12" id="KW-0472">Membrane</keyword>
<keyword evidence="11" id="KW-0697">Rotamase</keyword>
<dbReference type="SUPFAM" id="SSF54534">
    <property type="entry name" value="FKBP-like"/>
    <property type="match status" value="1"/>
</dbReference>
<protein>
    <recommendedName>
        <fullName evidence="9">Periplasmic chaperone PpiD</fullName>
    </recommendedName>
    <alternativeName>
        <fullName evidence="10">Periplasmic folding chaperone</fullName>
    </alternativeName>
</protein>
<evidence type="ECO:0000256" key="12">
    <source>
        <dbReference type="SAM" id="Phobius"/>
    </source>
</evidence>
<dbReference type="SUPFAM" id="SSF109998">
    <property type="entry name" value="Triger factor/SurA peptide-binding domain-like"/>
    <property type="match status" value="1"/>
</dbReference>
<keyword evidence="5 12" id="KW-1133">Transmembrane helix</keyword>
<dbReference type="InterPro" id="IPR027304">
    <property type="entry name" value="Trigger_fact/SurA_dom_sf"/>
</dbReference>
<evidence type="ECO:0000256" key="11">
    <source>
        <dbReference type="PROSITE-ProRule" id="PRU00278"/>
    </source>
</evidence>
<evidence type="ECO:0000313" key="14">
    <source>
        <dbReference type="EMBL" id="UNP27914.1"/>
    </source>
</evidence>
<evidence type="ECO:0000256" key="8">
    <source>
        <dbReference type="ARBA" id="ARBA00038408"/>
    </source>
</evidence>
<dbReference type="PANTHER" id="PTHR47529">
    <property type="entry name" value="PEPTIDYL-PROLYL CIS-TRANS ISOMERASE D"/>
    <property type="match status" value="1"/>
</dbReference>
<dbReference type="Pfam" id="PF00639">
    <property type="entry name" value="Rotamase"/>
    <property type="match status" value="1"/>
</dbReference>
<evidence type="ECO:0000256" key="3">
    <source>
        <dbReference type="ARBA" id="ARBA00022519"/>
    </source>
</evidence>
<keyword evidence="2" id="KW-1003">Cell membrane</keyword>
<evidence type="ECO:0000256" key="4">
    <source>
        <dbReference type="ARBA" id="ARBA00022692"/>
    </source>
</evidence>
<evidence type="ECO:0000256" key="2">
    <source>
        <dbReference type="ARBA" id="ARBA00022475"/>
    </source>
</evidence>